<dbReference type="InterPro" id="IPR010982">
    <property type="entry name" value="Lambda_DNA-bd_dom_sf"/>
</dbReference>
<protein>
    <submittedName>
        <fullName evidence="2">DNA-binding protein</fullName>
    </submittedName>
</protein>
<accession>A0A368T1D3</accession>
<feature type="non-terminal residue" evidence="2">
    <location>
        <position position="164"/>
    </location>
</feature>
<reference evidence="2 3" key="1">
    <citation type="submission" date="2018-04" db="EMBL/GenBank/DDBJ databases">
        <title>Novel actinobacteria from marine sediment.</title>
        <authorList>
            <person name="Ng Z.Y."/>
            <person name="Tan G.Y.A."/>
        </authorList>
    </citation>
    <scope>NUCLEOTIDE SEQUENCE [LARGE SCALE GENOMIC DNA]</scope>
    <source>
        <strain evidence="2 3">TPS81</strain>
    </source>
</reference>
<keyword evidence="2" id="KW-0238">DNA-binding</keyword>
<dbReference type="SUPFAM" id="SSF50475">
    <property type="entry name" value="FMN-binding split barrel"/>
    <property type="match status" value="1"/>
</dbReference>
<name>A0A368T1D3_9ACTN</name>
<dbReference type="EMBL" id="QEIN01000172">
    <property type="protein sequence ID" value="RCV54190.1"/>
    <property type="molecule type" value="Genomic_DNA"/>
</dbReference>
<dbReference type="PROSITE" id="PS50943">
    <property type="entry name" value="HTH_CROC1"/>
    <property type="match status" value="1"/>
</dbReference>
<organism evidence="2 3">
    <name type="scientific">Marinitenerispora sediminis</name>
    <dbReference type="NCBI Taxonomy" id="1931232"/>
    <lineage>
        <taxon>Bacteria</taxon>
        <taxon>Bacillati</taxon>
        <taxon>Actinomycetota</taxon>
        <taxon>Actinomycetes</taxon>
        <taxon>Streptosporangiales</taxon>
        <taxon>Nocardiopsidaceae</taxon>
        <taxon>Marinitenerispora</taxon>
    </lineage>
</organism>
<evidence type="ECO:0000259" key="1">
    <source>
        <dbReference type="PROSITE" id="PS50943"/>
    </source>
</evidence>
<dbReference type="Gene3D" id="1.10.260.40">
    <property type="entry name" value="lambda repressor-like DNA-binding domains"/>
    <property type="match status" value="1"/>
</dbReference>
<comment type="caution">
    <text evidence="2">The sequence shown here is derived from an EMBL/GenBank/DDBJ whole genome shotgun (WGS) entry which is preliminary data.</text>
</comment>
<sequence length="164" mass="17345">MAHRRAELGLSRQEVAERAGMATGYVAYLEEHQPQLTRWALTRLAAALRTTPGALLGVGADLPPGSGREGVPAPVLYWLGAEECMELVAPGGIGRIAFCTEGASGPAVLPVTYTVVDGNIVFRTAPEGTIAEHSEGYVSFEVDQLDGVMSEGWSVLIRGRARPA</sequence>
<dbReference type="InterPro" id="IPR001387">
    <property type="entry name" value="Cro/C1-type_HTH"/>
</dbReference>
<dbReference type="Gene3D" id="2.30.110.10">
    <property type="entry name" value="Electron Transport, Fmn-binding Protein, Chain A"/>
    <property type="match status" value="1"/>
</dbReference>
<evidence type="ECO:0000313" key="2">
    <source>
        <dbReference type="EMBL" id="RCV54190.1"/>
    </source>
</evidence>
<dbReference type="InterPro" id="IPR024747">
    <property type="entry name" value="Pyridox_Oxase-rel"/>
</dbReference>
<dbReference type="Proteomes" id="UP000253318">
    <property type="component" value="Unassembled WGS sequence"/>
</dbReference>
<dbReference type="InterPro" id="IPR012349">
    <property type="entry name" value="Split_barrel_FMN-bd"/>
</dbReference>
<dbReference type="GO" id="GO:0003677">
    <property type="term" value="F:DNA binding"/>
    <property type="evidence" value="ECO:0007669"/>
    <property type="project" value="UniProtKB-KW"/>
</dbReference>
<proteinExistence type="predicted"/>
<feature type="domain" description="HTH cro/C1-type" evidence="1">
    <location>
        <begin position="1"/>
        <end position="55"/>
    </location>
</feature>
<gene>
    <name evidence="2" type="ORF">DEF24_19610</name>
</gene>
<evidence type="ECO:0000313" key="3">
    <source>
        <dbReference type="Proteomes" id="UP000253318"/>
    </source>
</evidence>
<dbReference type="SUPFAM" id="SSF47413">
    <property type="entry name" value="lambda repressor-like DNA-binding domains"/>
    <property type="match status" value="1"/>
</dbReference>
<dbReference type="CDD" id="cd00093">
    <property type="entry name" value="HTH_XRE"/>
    <property type="match status" value="1"/>
</dbReference>
<dbReference type="AlphaFoldDB" id="A0A368T1D3"/>
<dbReference type="Pfam" id="PF12900">
    <property type="entry name" value="Pyridox_ox_2"/>
    <property type="match status" value="1"/>
</dbReference>
<keyword evidence="3" id="KW-1185">Reference proteome</keyword>